<dbReference type="Gene3D" id="2.60.40.4060">
    <property type="entry name" value="Reeler domain"/>
    <property type="match status" value="1"/>
</dbReference>
<dbReference type="PANTHER" id="PTHR11311">
    <property type="entry name" value="SPONDIN"/>
    <property type="match status" value="1"/>
</dbReference>
<evidence type="ECO:0000256" key="5">
    <source>
        <dbReference type="ARBA" id="ARBA00022723"/>
    </source>
</evidence>
<dbReference type="InterPro" id="IPR044004">
    <property type="entry name" value="TSP1_spondin_dom"/>
</dbReference>
<evidence type="ECO:0000256" key="6">
    <source>
        <dbReference type="ARBA" id="ARBA00022729"/>
    </source>
</evidence>
<dbReference type="InterPro" id="IPR000884">
    <property type="entry name" value="TSP1_rpt"/>
</dbReference>
<feature type="chain" id="PRO_5040459010" description="Spondin-1" evidence="12">
    <location>
        <begin position="22"/>
        <end position="549"/>
    </location>
</feature>
<dbReference type="Pfam" id="PF06468">
    <property type="entry name" value="Spond_N"/>
    <property type="match status" value="1"/>
</dbReference>
<evidence type="ECO:0000256" key="11">
    <source>
        <dbReference type="ARBA" id="ARBA00030964"/>
    </source>
</evidence>
<comment type="subcellular location">
    <subcellularLocation>
        <location evidence="1">Secreted</location>
        <location evidence="1">Extracellular space</location>
        <location evidence="1">Extracellular matrix</location>
    </subcellularLocation>
</comment>
<dbReference type="FunFam" id="2.60.40.2130:FF:000002">
    <property type="entry name" value="Putative Spondin-1"/>
    <property type="match status" value="1"/>
</dbReference>
<evidence type="ECO:0000256" key="12">
    <source>
        <dbReference type="SAM" id="SignalP"/>
    </source>
</evidence>
<evidence type="ECO:0000256" key="1">
    <source>
        <dbReference type="ARBA" id="ARBA00004498"/>
    </source>
</evidence>
<dbReference type="PROSITE" id="PS51019">
    <property type="entry name" value="REELIN"/>
    <property type="match status" value="1"/>
</dbReference>
<dbReference type="InterPro" id="IPR038678">
    <property type="entry name" value="Spondin_N_sf"/>
</dbReference>
<organism evidence="15 16">
    <name type="scientific">Holothuria leucospilota</name>
    <name type="common">Black long sea cucumber</name>
    <name type="synonym">Mertensiothuria leucospilota</name>
    <dbReference type="NCBI Taxonomy" id="206669"/>
    <lineage>
        <taxon>Eukaryota</taxon>
        <taxon>Metazoa</taxon>
        <taxon>Echinodermata</taxon>
        <taxon>Eleutherozoa</taxon>
        <taxon>Echinozoa</taxon>
        <taxon>Holothuroidea</taxon>
        <taxon>Aspidochirotacea</taxon>
        <taxon>Aspidochirotida</taxon>
        <taxon>Holothuriidae</taxon>
        <taxon>Holothuria</taxon>
    </lineage>
</organism>
<dbReference type="InterPro" id="IPR009465">
    <property type="entry name" value="Spondin_N"/>
</dbReference>
<dbReference type="OrthoDB" id="347314at2759"/>
<dbReference type="PROSITE" id="PS51020">
    <property type="entry name" value="SPONDIN"/>
    <property type="match status" value="1"/>
</dbReference>
<dbReference type="InterPro" id="IPR036383">
    <property type="entry name" value="TSP1_rpt_sf"/>
</dbReference>
<dbReference type="Proteomes" id="UP001152320">
    <property type="component" value="Chromosome 12"/>
</dbReference>
<evidence type="ECO:0000256" key="9">
    <source>
        <dbReference type="ARBA" id="ARBA00023157"/>
    </source>
</evidence>
<dbReference type="Pfam" id="PF19028">
    <property type="entry name" value="TSP1_spondin"/>
    <property type="match status" value="2"/>
</dbReference>
<dbReference type="GO" id="GO:0031012">
    <property type="term" value="C:extracellular matrix"/>
    <property type="evidence" value="ECO:0007669"/>
    <property type="project" value="TreeGrafter"/>
</dbReference>
<evidence type="ECO:0000313" key="15">
    <source>
        <dbReference type="EMBL" id="KAJ8032207.1"/>
    </source>
</evidence>
<proteinExistence type="predicted"/>
<dbReference type="InterPro" id="IPR002861">
    <property type="entry name" value="Reeler_dom"/>
</dbReference>
<dbReference type="NCBIfam" id="NF038123">
    <property type="entry name" value="NF038123_dom"/>
    <property type="match status" value="1"/>
</dbReference>
<sequence>MAKVHLILSFVFLFFVKLGSAVSCNRDFGNGEIPKRPGDNGYRVRIPRQPESFTPGETYQVILQSTPPLSFKQFILVAETDDGQPMGELGILDPRQSKMSEDCPSAARHTSGTASKTSVTFQWTAPSDTGVGCVNFKASVTQKKRVWFMDDDNLSSRLCERVDVVTEATSTEPECCACSTAEYDFSFYGQWTIETHPRDYPSGRGNHWSDLIGATHSKEYLMWEDGGYSTEGVKRLAEFGSPVVLQREMRLQGSSIRSVFKHRGLWPAIGNMTNMLMEVDKQRHLVSALTMIGPSPDWLVGISNVNLCTEDCDWLESAEFDMLPWDAGTDSGITYMSRNAPTIPPERIHRLTTTYPDNEANPFYDPSLEEVNPLGKIVLRRLSVTEAPCDAVYNQSNVHTDGGTGTMMKKPGMAKPGMHKPGMEPTEMPPKVTGRYVIDCMMSEWSDWGECSKSCGKGRMIRTRMIKVRGRNGGETCGPRKESKKCLMAVCPRDCMMEPWSEWSECDVTCGEGVQIRMRRIKKRAKGAGLPCGEPKEMRVCEMPACPVN</sequence>
<reference evidence="15" key="1">
    <citation type="submission" date="2021-10" db="EMBL/GenBank/DDBJ databases">
        <title>Tropical sea cucumber genome reveals ecological adaptation and Cuvierian tubules defense mechanism.</title>
        <authorList>
            <person name="Chen T."/>
        </authorList>
    </citation>
    <scope>NUCLEOTIDE SEQUENCE</scope>
    <source>
        <strain evidence="15">Nanhai2018</strain>
        <tissue evidence="15">Muscle</tissue>
    </source>
</reference>
<dbReference type="PANTHER" id="PTHR11311:SF16">
    <property type="entry name" value="SPONDIN-1"/>
    <property type="match status" value="1"/>
</dbReference>
<protein>
    <recommendedName>
        <fullName evidence="2">Spondin-1</fullName>
    </recommendedName>
    <alternativeName>
        <fullName evidence="11">F-spondin</fullName>
    </alternativeName>
</protein>
<dbReference type="Gene3D" id="2.20.100.10">
    <property type="entry name" value="Thrombospondin type-1 (TSP1) repeat"/>
    <property type="match status" value="2"/>
</dbReference>
<keyword evidence="16" id="KW-1185">Reference proteome</keyword>
<keyword evidence="7" id="KW-0677">Repeat</keyword>
<keyword evidence="5" id="KW-0479">Metal-binding</keyword>
<dbReference type="Gene3D" id="2.60.40.2130">
    <property type="entry name" value="F-spondin domain"/>
    <property type="match status" value="1"/>
</dbReference>
<feature type="domain" description="Reelin" evidence="13">
    <location>
        <begin position="6"/>
        <end position="172"/>
    </location>
</feature>
<keyword evidence="8" id="KW-0130">Cell adhesion</keyword>
<keyword evidence="3" id="KW-0964">Secreted</keyword>
<evidence type="ECO:0000256" key="3">
    <source>
        <dbReference type="ARBA" id="ARBA00022525"/>
    </source>
</evidence>
<evidence type="ECO:0000256" key="10">
    <source>
        <dbReference type="ARBA" id="ARBA00023180"/>
    </source>
</evidence>
<dbReference type="SUPFAM" id="SSF82895">
    <property type="entry name" value="TSP-1 type 1 repeat"/>
    <property type="match status" value="2"/>
</dbReference>
<feature type="domain" description="Spondin" evidence="14">
    <location>
        <begin position="171"/>
        <end position="359"/>
    </location>
</feature>
<dbReference type="InterPro" id="IPR051418">
    <property type="entry name" value="Spondin/Thrombospondin_T1"/>
</dbReference>
<dbReference type="InterPro" id="IPR042307">
    <property type="entry name" value="Reeler_sf"/>
</dbReference>
<evidence type="ECO:0000259" key="13">
    <source>
        <dbReference type="PROSITE" id="PS51019"/>
    </source>
</evidence>
<keyword evidence="4" id="KW-0272">Extracellular matrix</keyword>
<evidence type="ECO:0000259" key="14">
    <source>
        <dbReference type="PROSITE" id="PS51020"/>
    </source>
</evidence>
<name>A0A9Q1BSS4_HOLLE</name>
<dbReference type="GO" id="GO:0046872">
    <property type="term" value="F:metal ion binding"/>
    <property type="evidence" value="ECO:0007669"/>
    <property type="project" value="UniProtKB-KW"/>
</dbReference>
<evidence type="ECO:0000256" key="2">
    <source>
        <dbReference type="ARBA" id="ARBA00019594"/>
    </source>
</evidence>
<dbReference type="Pfam" id="PF02014">
    <property type="entry name" value="Reeler"/>
    <property type="match status" value="1"/>
</dbReference>
<evidence type="ECO:0000313" key="16">
    <source>
        <dbReference type="Proteomes" id="UP001152320"/>
    </source>
</evidence>
<gene>
    <name evidence="15" type="ORF">HOLleu_25671</name>
</gene>
<dbReference type="AlphaFoldDB" id="A0A9Q1BSS4"/>
<dbReference type="CDD" id="cd08544">
    <property type="entry name" value="Reeler"/>
    <property type="match status" value="1"/>
</dbReference>
<keyword evidence="10" id="KW-0325">Glycoprotein</keyword>
<dbReference type="PROSITE" id="PS50092">
    <property type="entry name" value="TSP1"/>
    <property type="match status" value="2"/>
</dbReference>
<accession>A0A9Q1BSS4</accession>
<evidence type="ECO:0000256" key="7">
    <source>
        <dbReference type="ARBA" id="ARBA00022737"/>
    </source>
</evidence>
<comment type="caution">
    <text evidence="15">The sequence shown here is derived from an EMBL/GenBank/DDBJ whole genome shotgun (WGS) entry which is preliminary data.</text>
</comment>
<dbReference type="EMBL" id="JAIZAY010000012">
    <property type="protein sequence ID" value="KAJ8032207.1"/>
    <property type="molecule type" value="Genomic_DNA"/>
</dbReference>
<evidence type="ECO:0000256" key="8">
    <source>
        <dbReference type="ARBA" id="ARBA00022889"/>
    </source>
</evidence>
<dbReference type="GO" id="GO:0007155">
    <property type="term" value="P:cell adhesion"/>
    <property type="evidence" value="ECO:0007669"/>
    <property type="project" value="UniProtKB-KW"/>
</dbReference>
<keyword evidence="9" id="KW-1015">Disulfide bond</keyword>
<keyword evidence="6 12" id="KW-0732">Signal</keyword>
<feature type="signal peptide" evidence="12">
    <location>
        <begin position="1"/>
        <end position="21"/>
    </location>
</feature>
<evidence type="ECO:0000256" key="4">
    <source>
        <dbReference type="ARBA" id="ARBA00022530"/>
    </source>
</evidence>
<dbReference type="SMART" id="SM00209">
    <property type="entry name" value="TSP1"/>
    <property type="match status" value="2"/>
</dbReference>